<evidence type="ECO:0000313" key="8">
    <source>
        <dbReference type="Proteomes" id="UP000182998"/>
    </source>
</evidence>
<dbReference type="Pfam" id="PF00011">
    <property type="entry name" value="HSP20"/>
    <property type="match status" value="1"/>
</dbReference>
<dbReference type="OrthoDB" id="5637782at2"/>
<reference evidence="7" key="1">
    <citation type="submission" date="2014-09" db="EMBL/GenBank/DDBJ databases">
        <authorList>
            <person name="Gomez-Valero L."/>
        </authorList>
    </citation>
    <scope>NUCLEOTIDE SEQUENCE [LARGE SCALE GENOMIC DNA]</scope>
    <source>
        <strain evidence="7">ATCC33218</strain>
    </source>
</reference>
<evidence type="ECO:0000313" key="6">
    <source>
        <dbReference type="EMBL" id="SCY45897.1"/>
    </source>
</evidence>
<keyword evidence="8" id="KW-1185">Reference proteome</keyword>
<comment type="similarity">
    <text evidence="1 2">Belongs to the small heat shock protein (HSP20) family.</text>
</comment>
<reference evidence="5" key="2">
    <citation type="submission" date="2014-09" db="EMBL/GenBank/DDBJ databases">
        <authorList>
            <person name="GOMEZ-VALERO Laura"/>
        </authorList>
    </citation>
    <scope>NUCLEOTIDE SEQUENCE</scope>
    <source>
        <strain evidence="5">ATCC33218</strain>
    </source>
</reference>
<dbReference type="Gene3D" id="2.60.40.790">
    <property type="match status" value="1"/>
</dbReference>
<dbReference type="HOGENOM" id="CLU_1388716_0_0_6"/>
<evidence type="ECO:0000259" key="4">
    <source>
        <dbReference type="PROSITE" id="PS01031"/>
    </source>
</evidence>
<keyword evidence="5" id="KW-0346">Stress response</keyword>
<dbReference type="EMBL" id="FMVN01000008">
    <property type="protein sequence ID" value="SCY45897.1"/>
    <property type="molecule type" value="Genomic_DNA"/>
</dbReference>
<dbReference type="AlphaFoldDB" id="A0A098GGE5"/>
<dbReference type="InterPro" id="IPR008978">
    <property type="entry name" value="HSP20-like_chaperone"/>
</dbReference>
<reference evidence="6 8" key="3">
    <citation type="submission" date="2016-10" db="EMBL/GenBank/DDBJ databases">
        <authorList>
            <person name="Varghese N."/>
            <person name="Submissions S."/>
        </authorList>
    </citation>
    <scope>NUCLEOTIDE SEQUENCE [LARGE SCALE GENOMIC DNA]</scope>
    <source>
        <strain evidence="6 8">ATCC 33218</strain>
    </source>
</reference>
<evidence type="ECO:0000313" key="7">
    <source>
        <dbReference type="Proteomes" id="UP000032414"/>
    </source>
</evidence>
<dbReference type="SUPFAM" id="SSF49764">
    <property type="entry name" value="HSP20-like chaperones"/>
    <property type="match status" value="1"/>
</dbReference>
<proteinExistence type="inferred from homology"/>
<evidence type="ECO:0000256" key="3">
    <source>
        <dbReference type="SAM" id="SignalP"/>
    </source>
</evidence>
<evidence type="ECO:0000256" key="2">
    <source>
        <dbReference type="RuleBase" id="RU003616"/>
    </source>
</evidence>
<feature type="signal peptide" evidence="3">
    <location>
        <begin position="1"/>
        <end position="25"/>
    </location>
</feature>
<dbReference type="InterPro" id="IPR002068">
    <property type="entry name" value="A-crystallin/Hsp20_dom"/>
</dbReference>
<accession>A0A098GGE5</accession>
<dbReference type="EMBL" id="LN614830">
    <property type="protein sequence ID" value="CEG61559.1"/>
    <property type="molecule type" value="Genomic_DNA"/>
</dbReference>
<sequence>MNKKQLLSILISGVLVTMISTRTLALEAKQNKQMQNSNNNPLVLDPFDSDPFFQSNNDVFQQMYKMQQTMDQLIKNQFSQMQNSLMNQPNQNLFGSASNIQIQENNNEIIYKIKLPKGADSKVDVSVKQGLLVVGTNITQKITRENNNNKSVSYSQSNYSQSFQLPHGYDPNSMDTKMKDSNLIVTFKKSLLPSSSLKS</sequence>
<dbReference type="STRING" id="451.B6N58_04715"/>
<keyword evidence="3" id="KW-0732">Signal</keyword>
<organism evidence="5 7">
    <name type="scientific">Legionella micdadei</name>
    <name type="common">Tatlockia micdadei</name>
    <dbReference type="NCBI Taxonomy" id="451"/>
    <lineage>
        <taxon>Bacteria</taxon>
        <taxon>Pseudomonadati</taxon>
        <taxon>Pseudomonadota</taxon>
        <taxon>Gammaproteobacteria</taxon>
        <taxon>Legionellales</taxon>
        <taxon>Legionellaceae</taxon>
        <taxon>Legionella</taxon>
    </lineage>
</organism>
<feature type="chain" id="PRO_5009750783" evidence="3">
    <location>
        <begin position="26"/>
        <end position="199"/>
    </location>
</feature>
<dbReference type="RefSeq" id="WP_045099778.1">
    <property type="nucleotide sequence ID" value="NZ_CP020614.1"/>
</dbReference>
<dbReference type="PATRIC" id="fig|451.8.peg.2993"/>
<dbReference type="CDD" id="cd00298">
    <property type="entry name" value="ACD_sHsps_p23-like"/>
    <property type="match status" value="1"/>
</dbReference>
<name>A0A098GGE5_LEGMI</name>
<protein>
    <submittedName>
        <fullName evidence="5">Heat shock Hsp20 domain protein</fullName>
    </submittedName>
    <submittedName>
        <fullName evidence="6">Molecular chaperone IbpA, HSP20 family</fullName>
    </submittedName>
</protein>
<dbReference type="KEGG" id="tmc:LMI_2289"/>
<dbReference type="Proteomes" id="UP000182998">
    <property type="component" value="Unassembled WGS sequence"/>
</dbReference>
<gene>
    <name evidence="5" type="ORF">LMI_2289</name>
    <name evidence="6" type="ORF">SAMN02982997_01766</name>
</gene>
<feature type="domain" description="SHSP" evidence="4">
    <location>
        <begin position="91"/>
        <end position="199"/>
    </location>
</feature>
<dbReference type="PROSITE" id="PS01031">
    <property type="entry name" value="SHSP"/>
    <property type="match status" value="1"/>
</dbReference>
<evidence type="ECO:0000256" key="1">
    <source>
        <dbReference type="PROSITE-ProRule" id="PRU00285"/>
    </source>
</evidence>
<dbReference type="Proteomes" id="UP000032414">
    <property type="component" value="Chromosome I"/>
</dbReference>
<evidence type="ECO:0000313" key="5">
    <source>
        <dbReference type="EMBL" id="CEG61559.1"/>
    </source>
</evidence>